<dbReference type="Pfam" id="PF01040">
    <property type="entry name" value="UbiA"/>
    <property type="match status" value="1"/>
</dbReference>
<name>A0ABS8Z491_9PSEU</name>
<evidence type="ECO:0000256" key="3">
    <source>
        <dbReference type="ARBA" id="ARBA00022989"/>
    </source>
</evidence>
<dbReference type="Proteomes" id="UP001521150">
    <property type="component" value="Unassembled WGS sequence"/>
</dbReference>
<evidence type="ECO:0000256" key="5">
    <source>
        <dbReference type="SAM" id="Phobius"/>
    </source>
</evidence>
<dbReference type="RefSeq" id="WP_233723321.1">
    <property type="nucleotide sequence ID" value="NZ_JAJVCN010000001.1"/>
</dbReference>
<sequence>MYALRFLVGVSMTVPVTGLWNLSTLTGLAAWVPVVAAIYLINGIADIEGDQRNGSKRPIATGALSVEAAWRAVGWLVLFGLSAAALVSYEMVALSLVMLAVGWAYSCGPWPLKNTVAGVLIGGSVLGFLTYLAGFVATPGGVLSVDFLVLAGGLSLWMGVVGGFTKDLKDVPGDRAAGRRTLPVRLGVRRAAVVAAVVAVVFALLYAGLVSSVAVALVPHSIGLFLGALAVAAIAGQPPGEGRTVPKWPYRAFMITQYFANLLAVWS</sequence>
<dbReference type="Gene3D" id="1.20.120.1780">
    <property type="entry name" value="UbiA prenyltransferase"/>
    <property type="match status" value="1"/>
</dbReference>
<evidence type="ECO:0000256" key="2">
    <source>
        <dbReference type="ARBA" id="ARBA00022692"/>
    </source>
</evidence>
<accession>A0ABS8Z491</accession>
<proteinExistence type="predicted"/>
<gene>
    <name evidence="6" type="ORF">LWC34_05555</name>
</gene>
<protein>
    <submittedName>
        <fullName evidence="6">UbiA family prenyltransferase</fullName>
    </submittedName>
</protein>
<evidence type="ECO:0000256" key="1">
    <source>
        <dbReference type="ARBA" id="ARBA00004141"/>
    </source>
</evidence>
<feature type="transmembrane region" description="Helical" evidence="5">
    <location>
        <begin position="186"/>
        <end position="207"/>
    </location>
</feature>
<dbReference type="InterPro" id="IPR000537">
    <property type="entry name" value="UbiA_prenyltransferase"/>
</dbReference>
<evidence type="ECO:0000256" key="4">
    <source>
        <dbReference type="ARBA" id="ARBA00023136"/>
    </source>
</evidence>
<feature type="transmembrane region" description="Helical" evidence="5">
    <location>
        <begin position="117"/>
        <end position="137"/>
    </location>
</feature>
<dbReference type="Gene3D" id="1.10.357.140">
    <property type="entry name" value="UbiA prenyltransferase"/>
    <property type="match status" value="1"/>
</dbReference>
<comment type="caution">
    <text evidence="6">The sequence shown here is derived from an EMBL/GenBank/DDBJ whole genome shotgun (WGS) entry which is preliminary data.</text>
</comment>
<feature type="transmembrane region" description="Helical" evidence="5">
    <location>
        <begin position="213"/>
        <end position="236"/>
    </location>
</feature>
<evidence type="ECO:0000313" key="7">
    <source>
        <dbReference type="Proteomes" id="UP001521150"/>
    </source>
</evidence>
<dbReference type="InterPro" id="IPR044878">
    <property type="entry name" value="UbiA_sf"/>
</dbReference>
<dbReference type="InterPro" id="IPR050475">
    <property type="entry name" value="Prenyltransferase_related"/>
</dbReference>
<feature type="transmembrane region" description="Helical" evidence="5">
    <location>
        <begin position="87"/>
        <end position="105"/>
    </location>
</feature>
<keyword evidence="2 5" id="KW-0812">Transmembrane</keyword>
<dbReference type="PANTHER" id="PTHR42723:SF1">
    <property type="entry name" value="CHLOROPHYLL SYNTHASE, CHLOROPLASTIC"/>
    <property type="match status" value="1"/>
</dbReference>
<dbReference type="PANTHER" id="PTHR42723">
    <property type="entry name" value="CHLOROPHYLL SYNTHASE"/>
    <property type="match status" value="1"/>
</dbReference>
<feature type="transmembrane region" description="Helical" evidence="5">
    <location>
        <begin position="143"/>
        <end position="165"/>
    </location>
</feature>
<keyword evidence="7" id="KW-1185">Reference proteome</keyword>
<keyword evidence="3 5" id="KW-1133">Transmembrane helix</keyword>
<organism evidence="6 7">
    <name type="scientific">Kibdelosporangium philippinense</name>
    <dbReference type="NCBI Taxonomy" id="211113"/>
    <lineage>
        <taxon>Bacteria</taxon>
        <taxon>Bacillati</taxon>
        <taxon>Actinomycetota</taxon>
        <taxon>Actinomycetes</taxon>
        <taxon>Pseudonocardiales</taxon>
        <taxon>Pseudonocardiaceae</taxon>
        <taxon>Kibdelosporangium</taxon>
    </lineage>
</organism>
<comment type="subcellular location">
    <subcellularLocation>
        <location evidence="1">Membrane</location>
        <topology evidence="1">Multi-pass membrane protein</topology>
    </subcellularLocation>
</comment>
<feature type="transmembrane region" description="Helical" evidence="5">
    <location>
        <begin position="20"/>
        <end position="41"/>
    </location>
</feature>
<reference evidence="6 7" key="1">
    <citation type="submission" date="2021-12" db="EMBL/GenBank/DDBJ databases">
        <title>Genome sequence of Kibdelosporangium philippinense ATCC 49844.</title>
        <authorList>
            <person name="Fedorov E.A."/>
            <person name="Omeragic M."/>
            <person name="Shalygina K.F."/>
            <person name="Maclea K.S."/>
        </authorList>
    </citation>
    <scope>NUCLEOTIDE SEQUENCE [LARGE SCALE GENOMIC DNA]</scope>
    <source>
        <strain evidence="6 7">ATCC 49844</strain>
    </source>
</reference>
<keyword evidence="4 5" id="KW-0472">Membrane</keyword>
<evidence type="ECO:0000313" key="6">
    <source>
        <dbReference type="EMBL" id="MCE7002297.1"/>
    </source>
</evidence>
<dbReference type="EMBL" id="JAJVCN010000001">
    <property type="protein sequence ID" value="MCE7002297.1"/>
    <property type="molecule type" value="Genomic_DNA"/>
</dbReference>